<protein>
    <recommendedName>
        <fullName evidence="6">Large ribosomal subunit protein bL21</fullName>
    </recommendedName>
</protein>
<evidence type="ECO:0000256" key="5">
    <source>
        <dbReference type="ARBA" id="ARBA00023274"/>
    </source>
</evidence>
<evidence type="ECO:0000313" key="9">
    <source>
        <dbReference type="Proteomes" id="UP001183648"/>
    </source>
</evidence>
<reference evidence="8 9" key="1">
    <citation type="submission" date="2023-07" db="EMBL/GenBank/DDBJ databases">
        <title>Sequencing the genomes of 1000 actinobacteria strains.</title>
        <authorList>
            <person name="Klenk H.-P."/>
        </authorList>
    </citation>
    <scope>NUCLEOTIDE SEQUENCE [LARGE SCALE GENOMIC DNA]</scope>
    <source>
        <strain evidence="8 9">DSM 19426</strain>
    </source>
</reference>
<evidence type="ECO:0000256" key="7">
    <source>
        <dbReference type="RuleBase" id="RU000562"/>
    </source>
</evidence>
<evidence type="ECO:0000256" key="3">
    <source>
        <dbReference type="ARBA" id="ARBA00022884"/>
    </source>
</evidence>
<dbReference type="InterPro" id="IPR001787">
    <property type="entry name" value="Ribosomal_bL21"/>
</dbReference>
<name>A0ABU2C0P9_9ACTN</name>
<keyword evidence="5 6" id="KW-0687">Ribonucleoprotein</keyword>
<comment type="caution">
    <text evidence="8">The sequence shown here is derived from an EMBL/GenBank/DDBJ whole genome shotgun (WGS) entry which is preliminary data.</text>
</comment>
<comment type="subunit">
    <text evidence="6">Part of the 50S ribosomal subunit. Contacts protein L20.</text>
</comment>
<evidence type="ECO:0000256" key="6">
    <source>
        <dbReference type="HAMAP-Rule" id="MF_01363"/>
    </source>
</evidence>
<dbReference type="RefSeq" id="WP_310305664.1">
    <property type="nucleotide sequence ID" value="NZ_BAAAPS010000005.1"/>
</dbReference>
<evidence type="ECO:0000256" key="4">
    <source>
        <dbReference type="ARBA" id="ARBA00022980"/>
    </source>
</evidence>
<keyword evidence="4 6" id="KW-0689">Ribosomal protein</keyword>
<dbReference type="PANTHER" id="PTHR21349:SF0">
    <property type="entry name" value="LARGE RIBOSOMAL SUBUNIT PROTEIN BL21M"/>
    <property type="match status" value="1"/>
</dbReference>
<dbReference type="HAMAP" id="MF_01363">
    <property type="entry name" value="Ribosomal_bL21"/>
    <property type="match status" value="1"/>
</dbReference>
<gene>
    <name evidence="6" type="primary">rplU</name>
    <name evidence="8" type="ORF">J2S63_003789</name>
</gene>
<dbReference type="PROSITE" id="PS01169">
    <property type="entry name" value="RIBOSOMAL_L21"/>
    <property type="match status" value="1"/>
</dbReference>
<dbReference type="InterPro" id="IPR028909">
    <property type="entry name" value="bL21-like"/>
</dbReference>
<dbReference type="SUPFAM" id="SSF141091">
    <property type="entry name" value="L21p-like"/>
    <property type="match status" value="1"/>
</dbReference>
<dbReference type="Proteomes" id="UP001183648">
    <property type="component" value="Unassembled WGS sequence"/>
</dbReference>
<dbReference type="EMBL" id="JAVDYG010000001">
    <property type="protein sequence ID" value="MDR7364236.1"/>
    <property type="molecule type" value="Genomic_DNA"/>
</dbReference>
<proteinExistence type="inferred from homology"/>
<keyword evidence="9" id="KW-1185">Reference proteome</keyword>
<evidence type="ECO:0000256" key="2">
    <source>
        <dbReference type="ARBA" id="ARBA00022730"/>
    </source>
</evidence>
<dbReference type="GO" id="GO:0005840">
    <property type="term" value="C:ribosome"/>
    <property type="evidence" value="ECO:0007669"/>
    <property type="project" value="UniProtKB-KW"/>
</dbReference>
<evidence type="ECO:0000313" key="8">
    <source>
        <dbReference type="EMBL" id="MDR7364236.1"/>
    </source>
</evidence>
<dbReference type="PANTHER" id="PTHR21349">
    <property type="entry name" value="50S RIBOSOMAL PROTEIN L21"/>
    <property type="match status" value="1"/>
</dbReference>
<sequence length="103" mass="10989">MYAIVRSGGTQQKVAVGDVIEIDRVQSAAGDSVSLPVLLLVDGAEVTSDADRLAKASVTAEVLGATKGPKITILKYKNKTGYRKRQGHRQKYTQVKVTDISAS</sequence>
<keyword evidence="2 6" id="KW-0699">rRNA-binding</keyword>
<dbReference type="Pfam" id="PF00829">
    <property type="entry name" value="Ribosomal_L21p"/>
    <property type="match status" value="1"/>
</dbReference>
<organism evidence="8 9">
    <name type="scientific">Nocardioides marmoribigeumensis</name>
    <dbReference type="NCBI Taxonomy" id="433649"/>
    <lineage>
        <taxon>Bacteria</taxon>
        <taxon>Bacillati</taxon>
        <taxon>Actinomycetota</taxon>
        <taxon>Actinomycetes</taxon>
        <taxon>Propionibacteriales</taxon>
        <taxon>Nocardioidaceae</taxon>
        <taxon>Nocardioides</taxon>
    </lineage>
</organism>
<accession>A0ABU2C0P9</accession>
<comment type="similarity">
    <text evidence="1 6 7">Belongs to the bacterial ribosomal protein bL21 family.</text>
</comment>
<keyword evidence="3 6" id="KW-0694">RNA-binding</keyword>
<dbReference type="InterPro" id="IPR018258">
    <property type="entry name" value="Ribosomal_bL21_CS"/>
</dbReference>
<dbReference type="InterPro" id="IPR036164">
    <property type="entry name" value="bL21-like_sf"/>
</dbReference>
<evidence type="ECO:0000256" key="1">
    <source>
        <dbReference type="ARBA" id="ARBA00008563"/>
    </source>
</evidence>
<comment type="function">
    <text evidence="6 7">This protein binds to 23S rRNA in the presence of protein L20.</text>
</comment>
<dbReference type="NCBIfam" id="TIGR00061">
    <property type="entry name" value="L21"/>
    <property type="match status" value="1"/>
</dbReference>